<evidence type="ECO:0000256" key="1">
    <source>
        <dbReference type="ARBA" id="ARBA00009156"/>
    </source>
</evidence>
<feature type="compositionally biased region" description="Basic and acidic residues" evidence="4">
    <location>
        <begin position="452"/>
        <end position="463"/>
    </location>
</feature>
<dbReference type="EMBL" id="QVLU01000007">
    <property type="protein sequence ID" value="RGE72228.1"/>
    <property type="molecule type" value="Genomic_DNA"/>
</dbReference>
<comment type="similarity">
    <text evidence="1">Belongs to the FGGY kinase family.</text>
</comment>
<accession>A0A3E3IYS4</accession>
<dbReference type="InterPro" id="IPR043129">
    <property type="entry name" value="ATPase_NBD"/>
</dbReference>
<feature type="domain" description="Carbohydrate kinase FGGY C-terminal" evidence="6">
    <location>
        <begin position="254"/>
        <end position="437"/>
    </location>
</feature>
<dbReference type="InterPro" id="IPR018485">
    <property type="entry name" value="FGGY_C"/>
</dbReference>
<reference evidence="7 8" key="1">
    <citation type="submission" date="2018-08" db="EMBL/GenBank/DDBJ databases">
        <title>A genome reference for cultivated species of the human gut microbiota.</title>
        <authorList>
            <person name="Zou Y."/>
            <person name="Xue W."/>
            <person name="Luo G."/>
        </authorList>
    </citation>
    <scope>NUCLEOTIDE SEQUENCE [LARGE SCALE GENOMIC DNA]</scope>
    <source>
        <strain evidence="7 8">AF26-4BH</strain>
    </source>
</reference>
<sequence length="502" mass="55126">MELFLGIDIGTTHMKVCAVRPDGSVCHTVLMDQSVRELPGWGRCFRAEELWEKTEDCLKELFSQIDRKQIRAIGITSMAEAGVAVDADGVPLTPVVPWNAGQGGPEEADFPASLRGFSLYRKTGLIWHRKYTINQLLSLKTSRPELFERMDCFLSVSDYLFFRLTGERRTEESLACRTMLYNIFEGQWDSELTAFAGVTGKMPPVGKGSTGWPILKKELASRYGLPDKISVRIGGHDHLCAARAEGLGEGDVLNSMGTSEVYLGFPDRLPELSGLYERGIQLGVFQGRFYWICNMPSSGASVEWLRSFLQAAGGQVSYESLMKQERQVPSKVMYLPFVNGGGTHRKKMIPGGLLGLDMTTGPMDAAQGIYEGIACEARVILELIEDAGLHADRLIAAGGGTRNPLLMQAKADMTGRCFILSQQTQATAAGAAMLAAEAVKEPKCPGDFSGEGSRKEADIERKTAAPRKEYGEACLAKYKTYLALTEAAAREGTKERQEFLWN</sequence>
<evidence type="ECO:0000256" key="2">
    <source>
        <dbReference type="ARBA" id="ARBA00022679"/>
    </source>
</evidence>
<dbReference type="GO" id="GO:0005975">
    <property type="term" value="P:carbohydrate metabolic process"/>
    <property type="evidence" value="ECO:0007669"/>
    <property type="project" value="InterPro"/>
</dbReference>
<dbReference type="AlphaFoldDB" id="A0A3E3IYS4"/>
<dbReference type="Pfam" id="PF02782">
    <property type="entry name" value="FGGY_C"/>
    <property type="match status" value="1"/>
</dbReference>
<organism evidence="7 8">
    <name type="scientific">Eisenbergiella massiliensis</name>
    <dbReference type="NCBI Taxonomy" id="1720294"/>
    <lineage>
        <taxon>Bacteria</taxon>
        <taxon>Bacillati</taxon>
        <taxon>Bacillota</taxon>
        <taxon>Clostridia</taxon>
        <taxon>Lachnospirales</taxon>
        <taxon>Lachnospiraceae</taxon>
        <taxon>Eisenbergiella</taxon>
    </lineage>
</organism>
<evidence type="ECO:0000313" key="7">
    <source>
        <dbReference type="EMBL" id="RGE72228.1"/>
    </source>
</evidence>
<protein>
    <recommendedName>
        <fullName evidence="9">Carbohydrate kinase</fullName>
    </recommendedName>
</protein>
<dbReference type="RefSeq" id="WP_117530753.1">
    <property type="nucleotide sequence ID" value="NZ_QVLU01000007.1"/>
</dbReference>
<comment type="caution">
    <text evidence="7">The sequence shown here is derived from an EMBL/GenBank/DDBJ whole genome shotgun (WGS) entry which is preliminary data.</text>
</comment>
<dbReference type="PANTHER" id="PTHR43095">
    <property type="entry name" value="SUGAR KINASE"/>
    <property type="match status" value="1"/>
</dbReference>
<dbReference type="PANTHER" id="PTHR43095:SF5">
    <property type="entry name" value="XYLULOSE KINASE"/>
    <property type="match status" value="1"/>
</dbReference>
<evidence type="ECO:0008006" key="9">
    <source>
        <dbReference type="Google" id="ProtNLM"/>
    </source>
</evidence>
<dbReference type="SUPFAM" id="SSF53067">
    <property type="entry name" value="Actin-like ATPase domain"/>
    <property type="match status" value="2"/>
</dbReference>
<proteinExistence type="inferred from homology"/>
<dbReference type="PIRSF" id="PIRSF000538">
    <property type="entry name" value="GlpK"/>
    <property type="match status" value="1"/>
</dbReference>
<dbReference type="Gene3D" id="3.30.420.40">
    <property type="match status" value="2"/>
</dbReference>
<dbReference type="Pfam" id="PF00370">
    <property type="entry name" value="FGGY_N"/>
    <property type="match status" value="1"/>
</dbReference>
<dbReference type="InterPro" id="IPR018484">
    <property type="entry name" value="FGGY_N"/>
</dbReference>
<dbReference type="GO" id="GO:0016301">
    <property type="term" value="F:kinase activity"/>
    <property type="evidence" value="ECO:0007669"/>
    <property type="project" value="UniProtKB-KW"/>
</dbReference>
<dbReference type="InterPro" id="IPR050406">
    <property type="entry name" value="FGGY_Carb_Kinase"/>
</dbReference>
<feature type="domain" description="Carbohydrate kinase FGGY N-terminal" evidence="5">
    <location>
        <begin position="4"/>
        <end position="242"/>
    </location>
</feature>
<name>A0A3E3IYS4_9FIRM</name>
<keyword evidence="3" id="KW-0418">Kinase</keyword>
<evidence type="ECO:0000256" key="4">
    <source>
        <dbReference type="SAM" id="MobiDB-lite"/>
    </source>
</evidence>
<dbReference type="CDD" id="cd07773">
    <property type="entry name" value="ASKHA_NBD_FGGY_FK"/>
    <property type="match status" value="1"/>
</dbReference>
<gene>
    <name evidence="7" type="ORF">DWY69_10040</name>
</gene>
<dbReference type="InterPro" id="IPR000577">
    <property type="entry name" value="Carb_kinase_FGGY"/>
</dbReference>
<dbReference type="OrthoDB" id="9805576at2"/>
<evidence type="ECO:0000259" key="5">
    <source>
        <dbReference type="Pfam" id="PF00370"/>
    </source>
</evidence>
<evidence type="ECO:0000259" key="6">
    <source>
        <dbReference type="Pfam" id="PF02782"/>
    </source>
</evidence>
<dbReference type="Proteomes" id="UP000261166">
    <property type="component" value="Unassembled WGS sequence"/>
</dbReference>
<keyword evidence="2" id="KW-0808">Transferase</keyword>
<feature type="region of interest" description="Disordered" evidence="4">
    <location>
        <begin position="444"/>
        <end position="463"/>
    </location>
</feature>
<evidence type="ECO:0000256" key="3">
    <source>
        <dbReference type="ARBA" id="ARBA00022777"/>
    </source>
</evidence>
<evidence type="ECO:0000313" key="8">
    <source>
        <dbReference type="Proteomes" id="UP000261166"/>
    </source>
</evidence>